<comment type="caution">
    <text evidence="2">The sequence shown here is derived from an EMBL/GenBank/DDBJ whole genome shotgun (WGS) entry which is preliminary data.</text>
</comment>
<feature type="compositionally biased region" description="Basic residues" evidence="1">
    <location>
        <begin position="51"/>
        <end position="65"/>
    </location>
</feature>
<protein>
    <submittedName>
        <fullName evidence="2">Uncharacterized protein</fullName>
    </submittedName>
</protein>
<evidence type="ECO:0000313" key="2">
    <source>
        <dbReference type="EMBL" id="KMO28319.1"/>
    </source>
</evidence>
<accession>A0A0J6S3T1</accession>
<reference evidence="2 3" key="1">
    <citation type="submission" date="2015-03" db="EMBL/GenBank/DDBJ databases">
        <title>Genome sequencing of Methylobacterium variabile DSM 16961.</title>
        <authorList>
            <person name="Chaudhry V."/>
            <person name="Patil P.B."/>
        </authorList>
    </citation>
    <scope>NUCLEOTIDE SEQUENCE [LARGE SCALE GENOMIC DNA]</scope>
    <source>
        <strain evidence="2 3">DSM 16961</strain>
    </source>
</reference>
<dbReference type="EMBL" id="LABY01000305">
    <property type="protein sequence ID" value="KMO28319.1"/>
    <property type="molecule type" value="Genomic_DNA"/>
</dbReference>
<gene>
    <name evidence="2" type="ORF">VQ02_31805</name>
</gene>
<feature type="region of interest" description="Disordered" evidence="1">
    <location>
        <begin position="1"/>
        <end position="69"/>
    </location>
</feature>
<dbReference type="Proteomes" id="UP000035955">
    <property type="component" value="Unassembled WGS sequence"/>
</dbReference>
<dbReference type="AlphaFoldDB" id="A0A0J6S3T1"/>
<evidence type="ECO:0000313" key="3">
    <source>
        <dbReference type="Proteomes" id="UP000035955"/>
    </source>
</evidence>
<keyword evidence="3" id="KW-1185">Reference proteome</keyword>
<organism evidence="2 3">
    <name type="scientific">Methylobacterium variabile</name>
    <dbReference type="NCBI Taxonomy" id="298794"/>
    <lineage>
        <taxon>Bacteria</taxon>
        <taxon>Pseudomonadati</taxon>
        <taxon>Pseudomonadota</taxon>
        <taxon>Alphaproteobacteria</taxon>
        <taxon>Hyphomicrobiales</taxon>
        <taxon>Methylobacteriaceae</taxon>
        <taxon>Methylobacterium</taxon>
    </lineage>
</organism>
<evidence type="ECO:0000256" key="1">
    <source>
        <dbReference type="SAM" id="MobiDB-lite"/>
    </source>
</evidence>
<name>A0A0J6S3T1_9HYPH</name>
<sequence length="94" mass="9890">MSLGPGRHGGEAQEGEGGAASEGACDHAGRSSGWDRSPLRSRSRGAAPPTRARRRRGPGTKKGRALARPLSIWRVARAGQGFGNSTGWSDRVLR</sequence>
<proteinExistence type="predicted"/>